<dbReference type="EMBL" id="BAAAPH010000033">
    <property type="protein sequence ID" value="GAA1603767.1"/>
    <property type="molecule type" value="Genomic_DNA"/>
</dbReference>
<dbReference type="RefSeq" id="WP_344240753.1">
    <property type="nucleotide sequence ID" value="NZ_BAAAPH010000033.1"/>
</dbReference>
<proteinExistence type="predicted"/>
<protein>
    <submittedName>
        <fullName evidence="1">Uncharacterized protein</fullName>
    </submittedName>
</protein>
<organism evidence="1 2">
    <name type="scientific">Kribbella hippodromi</name>
    <dbReference type="NCBI Taxonomy" id="434347"/>
    <lineage>
        <taxon>Bacteria</taxon>
        <taxon>Bacillati</taxon>
        <taxon>Actinomycetota</taxon>
        <taxon>Actinomycetes</taxon>
        <taxon>Propionibacteriales</taxon>
        <taxon>Kribbellaceae</taxon>
        <taxon>Kribbella</taxon>
    </lineage>
</organism>
<evidence type="ECO:0000313" key="2">
    <source>
        <dbReference type="Proteomes" id="UP001501705"/>
    </source>
</evidence>
<name>A0ABP4Q8H8_9ACTN</name>
<gene>
    <name evidence="1" type="ORF">GCM10009804_70220</name>
</gene>
<keyword evidence="2" id="KW-1185">Reference proteome</keyword>
<reference evidence="2" key="1">
    <citation type="journal article" date="2019" name="Int. J. Syst. Evol. Microbiol.">
        <title>The Global Catalogue of Microorganisms (GCM) 10K type strain sequencing project: providing services to taxonomists for standard genome sequencing and annotation.</title>
        <authorList>
            <consortium name="The Broad Institute Genomics Platform"/>
            <consortium name="The Broad Institute Genome Sequencing Center for Infectious Disease"/>
            <person name="Wu L."/>
            <person name="Ma J."/>
        </authorList>
    </citation>
    <scope>NUCLEOTIDE SEQUENCE [LARGE SCALE GENOMIC DNA]</scope>
    <source>
        <strain evidence="2">JCM 15572</strain>
    </source>
</reference>
<comment type="caution">
    <text evidence="1">The sequence shown here is derived from an EMBL/GenBank/DDBJ whole genome shotgun (WGS) entry which is preliminary data.</text>
</comment>
<sequence>MKTSDIDAAIRALKPTTRTDVGAAAWTELSSNITTLSPNEEHRATTATGRRRFQFGSSRRPQLAMAGVFSLLISGAVTATVVDGPGQTQARALSFTEAGDSVIVRVIDPNADPARYNAEFRDMGLPVTVKVIPLSANAVAQFAGYSVPRGEAGKLRVLEPGEKCPGTLTAADPGCQSGLEIARDLKGSTIVEFGRAAKNGESYYHSSR</sequence>
<evidence type="ECO:0000313" key="1">
    <source>
        <dbReference type="EMBL" id="GAA1603767.1"/>
    </source>
</evidence>
<accession>A0ABP4Q8H8</accession>
<dbReference type="Proteomes" id="UP001501705">
    <property type="component" value="Unassembled WGS sequence"/>
</dbReference>